<dbReference type="Pfam" id="PF01381">
    <property type="entry name" value="HTH_3"/>
    <property type="match status" value="1"/>
</dbReference>
<protein>
    <submittedName>
        <fullName evidence="2">Helix-turn-helix transcriptional regulator</fullName>
    </submittedName>
</protein>
<dbReference type="InterPro" id="IPR010982">
    <property type="entry name" value="Lambda_DNA-bd_dom_sf"/>
</dbReference>
<sequence>MTTLPSYLIAQSITQAEFARRIGASQGFISKLCKGSGTPSLELAARIEWATKGEVTAISWVKEVREWSE</sequence>
<accession>A0A8J7CW89</accession>
<dbReference type="CDD" id="cd00093">
    <property type="entry name" value="HTH_XRE"/>
    <property type="match status" value="1"/>
</dbReference>
<name>A0A8J7CW89_9RHOB</name>
<comment type="caution">
    <text evidence="2">The sequence shown here is derived from an EMBL/GenBank/DDBJ whole genome shotgun (WGS) entry which is preliminary data.</text>
</comment>
<reference evidence="2" key="1">
    <citation type="submission" date="2020-09" db="EMBL/GenBank/DDBJ databases">
        <title>A novel bacterium of genus Mangrovicoccus, isolated from South China Sea.</title>
        <authorList>
            <person name="Huang H."/>
            <person name="Mo K."/>
            <person name="Hu Y."/>
        </authorList>
    </citation>
    <scope>NUCLEOTIDE SEQUENCE</scope>
    <source>
        <strain evidence="2">HB182678</strain>
    </source>
</reference>
<dbReference type="SUPFAM" id="SSF47413">
    <property type="entry name" value="lambda repressor-like DNA-binding domains"/>
    <property type="match status" value="1"/>
</dbReference>
<evidence type="ECO:0000313" key="3">
    <source>
        <dbReference type="Proteomes" id="UP000609121"/>
    </source>
</evidence>
<dbReference type="GO" id="GO:0003677">
    <property type="term" value="F:DNA binding"/>
    <property type="evidence" value="ECO:0007669"/>
    <property type="project" value="InterPro"/>
</dbReference>
<keyword evidence="3" id="KW-1185">Reference proteome</keyword>
<dbReference type="AlphaFoldDB" id="A0A8J7CW89"/>
<evidence type="ECO:0000259" key="1">
    <source>
        <dbReference type="PROSITE" id="PS50943"/>
    </source>
</evidence>
<dbReference type="InterPro" id="IPR001387">
    <property type="entry name" value="Cro/C1-type_HTH"/>
</dbReference>
<dbReference type="EMBL" id="JACVXA010000009">
    <property type="protein sequence ID" value="MBE3637482.1"/>
    <property type="molecule type" value="Genomic_DNA"/>
</dbReference>
<gene>
    <name evidence="2" type="ORF">ICN82_04600</name>
</gene>
<dbReference type="Proteomes" id="UP000609121">
    <property type="component" value="Unassembled WGS sequence"/>
</dbReference>
<feature type="domain" description="HTH cro/C1-type" evidence="1">
    <location>
        <begin position="13"/>
        <end position="58"/>
    </location>
</feature>
<dbReference type="PROSITE" id="PS50943">
    <property type="entry name" value="HTH_CROC1"/>
    <property type="match status" value="1"/>
</dbReference>
<evidence type="ECO:0000313" key="2">
    <source>
        <dbReference type="EMBL" id="MBE3637482.1"/>
    </source>
</evidence>
<dbReference type="Gene3D" id="1.10.260.40">
    <property type="entry name" value="lambda repressor-like DNA-binding domains"/>
    <property type="match status" value="1"/>
</dbReference>
<dbReference type="RefSeq" id="WP_193180136.1">
    <property type="nucleotide sequence ID" value="NZ_JACVXA010000009.1"/>
</dbReference>
<organism evidence="2 3">
    <name type="scientific">Mangrovicoccus algicola</name>
    <dbReference type="NCBI Taxonomy" id="2771008"/>
    <lineage>
        <taxon>Bacteria</taxon>
        <taxon>Pseudomonadati</taxon>
        <taxon>Pseudomonadota</taxon>
        <taxon>Alphaproteobacteria</taxon>
        <taxon>Rhodobacterales</taxon>
        <taxon>Paracoccaceae</taxon>
        <taxon>Mangrovicoccus</taxon>
    </lineage>
</organism>
<dbReference type="SMART" id="SM00530">
    <property type="entry name" value="HTH_XRE"/>
    <property type="match status" value="1"/>
</dbReference>
<proteinExistence type="predicted"/>